<keyword evidence="3 7" id="KW-0347">Helicase</keyword>
<evidence type="ECO:0000256" key="1">
    <source>
        <dbReference type="ARBA" id="ARBA00022741"/>
    </source>
</evidence>
<dbReference type="Pfam" id="PF00270">
    <property type="entry name" value="DEAD"/>
    <property type="match status" value="1"/>
</dbReference>
<accession>A0A0C5V8W8</accession>
<evidence type="ECO:0000259" key="5">
    <source>
        <dbReference type="PROSITE" id="PS51192"/>
    </source>
</evidence>
<feature type="domain" description="Helicase ATP-binding" evidence="5">
    <location>
        <begin position="146"/>
        <end position="313"/>
    </location>
</feature>
<keyword evidence="8" id="KW-1185">Reference proteome</keyword>
<protein>
    <submittedName>
        <fullName evidence="7">Superfamily II helicase</fullName>
    </submittedName>
</protein>
<gene>
    <name evidence="7" type="ORF">YC6258_03759</name>
</gene>
<dbReference type="InterPro" id="IPR011545">
    <property type="entry name" value="DEAD/DEAH_box_helicase_dom"/>
</dbReference>
<keyword evidence="1" id="KW-0547">Nucleotide-binding</keyword>
<keyword evidence="4" id="KW-0067">ATP-binding</keyword>
<proteinExistence type="predicted"/>
<dbReference type="GO" id="GO:0003676">
    <property type="term" value="F:nucleic acid binding"/>
    <property type="evidence" value="ECO:0007669"/>
    <property type="project" value="InterPro"/>
</dbReference>
<dbReference type="InterPro" id="IPR001650">
    <property type="entry name" value="Helicase_C-like"/>
</dbReference>
<dbReference type="AlphaFoldDB" id="A0A0C5V8W8"/>
<dbReference type="STRING" id="1445510.YC6258_03759"/>
<dbReference type="PANTHER" id="PTHR47961">
    <property type="entry name" value="DNA POLYMERASE THETA, PUTATIVE (AFU_ORTHOLOGUE AFUA_1G05260)-RELATED"/>
    <property type="match status" value="1"/>
</dbReference>
<dbReference type="SUPFAM" id="SSF52540">
    <property type="entry name" value="P-loop containing nucleoside triphosphate hydrolases"/>
    <property type="match status" value="2"/>
</dbReference>
<dbReference type="PANTHER" id="PTHR47961:SF6">
    <property type="entry name" value="DNA-DIRECTED DNA POLYMERASE"/>
    <property type="match status" value="1"/>
</dbReference>
<dbReference type="Gene3D" id="3.40.50.300">
    <property type="entry name" value="P-loop containing nucleotide triphosphate hydrolases"/>
    <property type="match status" value="2"/>
</dbReference>
<dbReference type="KEGG" id="gsn:YC6258_03759"/>
<dbReference type="InterPro" id="IPR050474">
    <property type="entry name" value="Hel308_SKI2-like"/>
</dbReference>
<dbReference type="InterPro" id="IPR027417">
    <property type="entry name" value="P-loop_NTPase"/>
</dbReference>
<evidence type="ECO:0000256" key="4">
    <source>
        <dbReference type="ARBA" id="ARBA00022840"/>
    </source>
</evidence>
<name>A0A0C5V8W8_9GAMM</name>
<dbReference type="SMART" id="SM00490">
    <property type="entry name" value="HELICc"/>
    <property type="match status" value="1"/>
</dbReference>
<dbReference type="GO" id="GO:0005524">
    <property type="term" value="F:ATP binding"/>
    <property type="evidence" value="ECO:0007669"/>
    <property type="project" value="UniProtKB-KW"/>
</dbReference>
<dbReference type="GO" id="GO:0004386">
    <property type="term" value="F:helicase activity"/>
    <property type="evidence" value="ECO:0007669"/>
    <property type="project" value="UniProtKB-KW"/>
</dbReference>
<evidence type="ECO:0000256" key="3">
    <source>
        <dbReference type="ARBA" id="ARBA00022806"/>
    </source>
</evidence>
<dbReference type="RefSeq" id="WP_044617983.1">
    <property type="nucleotide sequence ID" value="NZ_CP007142.1"/>
</dbReference>
<dbReference type="EMBL" id="CP007142">
    <property type="protein sequence ID" value="AJQ95795.1"/>
    <property type="molecule type" value="Genomic_DNA"/>
</dbReference>
<sequence>MSFFDKLSAEVLKDEYFIDLFIKAEMLSASGFFGTEKIILGAKEYVDLLRFADILSRAKNFEAQNKAYKTVSLLIDDYKSDDLFKRFAHSIFVKLGNFPAIRFLEDNDLGSDDNSIELVFEKSLKEIYQKSRSKNLIFTDEQYEIFSNLKNSNHYSFSGPTSLGKSFIIKEFIRYLIEENNCNENIVILVPTRALINQTLLQLKKEFYDIETYKILSHPTVPESFRSGEKKFIFIFTPERLTAYLAEFSNPKIGYLFIDEAQKITSPNDTRSPLYYHAILQAERKSIKLYFASPNIPNPEVFLQLFEKSAEEAKSVKSSPVSQNRYFLDFLDKRCLMFSDVADEQNVNVDFSDDDFYTWVKRLSKRDASIIYCNTKSDTVEYALKFSKTLPDKEDNRIDEVISVIEEHLHKKYFLIDCLKKGVAFHFGSLPQRIRERVEQLFSDRGIDFVFCTSTLLEGVNLPAKNIFILNNAIGLTKFSDIDFWNLAGRAGRLTQELSGNIICTRIEDKKYRWKNPEKDLDVVKNRQIKPIEPLVNSGRGNFYKNIEASLSGKEFTKKSATANEINIWNHYANIALIHEIRSDESPLRSNFLERNDNAKVVLQKLKKETLVPEKILSSYSMIKSKYQNHIFQSEDLASKKLSSNISYESVLEKLELLCDFYSWETEEVTGRKKLLPSRDILKYYAVLMANWMDSQPLSWMISNSIKYHEKTGVIWEDNQSVPFNSKSQKHINIVINNLISDVDNILRFKLKNYFSNYYDILAEKLGDKNAGENWGEFLEYGTNDWRIIELQNIGIPRHLANFLLENHSEFFVFEGGSLLSIRKESLIEAMDENSPEFKELVEVI</sequence>
<keyword evidence="2" id="KW-0378">Hydrolase</keyword>
<dbReference type="InterPro" id="IPR014001">
    <property type="entry name" value="Helicase_ATP-bd"/>
</dbReference>
<dbReference type="SMART" id="SM00487">
    <property type="entry name" value="DEXDc"/>
    <property type="match status" value="1"/>
</dbReference>
<evidence type="ECO:0000313" key="8">
    <source>
        <dbReference type="Proteomes" id="UP000032266"/>
    </source>
</evidence>
<feature type="domain" description="Helicase C-terminal" evidence="6">
    <location>
        <begin position="355"/>
        <end position="540"/>
    </location>
</feature>
<dbReference type="Pfam" id="PF00271">
    <property type="entry name" value="Helicase_C"/>
    <property type="match status" value="1"/>
</dbReference>
<dbReference type="GO" id="GO:0016787">
    <property type="term" value="F:hydrolase activity"/>
    <property type="evidence" value="ECO:0007669"/>
    <property type="project" value="UniProtKB-KW"/>
</dbReference>
<dbReference type="PROSITE" id="PS51194">
    <property type="entry name" value="HELICASE_CTER"/>
    <property type="match status" value="1"/>
</dbReference>
<reference evidence="7 8" key="1">
    <citation type="submission" date="2014-01" db="EMBL/GenBank/DDBJ databases">
        <title>Full genme sequencing of cellulolytic bacterium Gynuella sunshinyii YC6258T gen. nov., sp. nov.</title>
        <authorList>
            <person name="Khan H."/>
            <person name="Chung E.J."/>
            <person name="Chung Y.R."/>
        </authorList>
    </citation>
    <scope>NUCLEOTIDE SEQUENCE [LARGE SCALE GENOMIC DNA]</scope>
    <source>
        <strain evidence="7 8">YC6258</strain>
    </source>
</reference>
<dbReference type="Proteomes" id="UP000032266">
    <property type="component" value="Chromosome"/>
</dbReference>
<evidence type="ECO:0000256" key="2">
    <source>
        <dbReference type="ARBA" id="ARBA00022801"/>
    </source>
</evidence>
<dbReference type="OrthoDB" id="9815222at2"/>
<dbReference type="PROSITE" id="PS51192">
    <property type="entry name" value="HELICASE_ATP_BIND_1"/>
    <property type="match status" value="1"/>
</dbReference>
<evidence type="ECO:0000313" key="7">
    <source>
        <dbReference type="EMBL" id="AJQ95795.1"/>
    </source>
</evidence>
<dbReference type="PATRIC" id="fig|1445510.3.peg.3736"/>
<dbReference type="HOGENOM" id="CLU_016339_0_0_6"/>
<organism evidence="7 8">
    <name type="scientific">Gynuella sunshinyii YC6258</name>
    <dbReference type="NCBI Taxonomy" id="1445510"/>
    <lineage>
        <taxon>Bacteria</taxon>
        <taxon>Pseudomonadati</taxon>
        <taxon>Pseudomonadota</taxon>
        <taxon>Gammaproteobacteria</taxon>
        <taxon>Oceanospirillales</taxon>
        <taxon>Saccharospirillaceae</taxon>
        <taxon>Gynuella</taxon>
    </lineage>
</organism>
<evidence type="ECO:0000259" key="6">
    <source>
        <dbReference type="PROSITE" id="PS51194"/>
    </source>
</evidence>